<dbReference type="GO" id="GO:0012505">
    <property type="term" value="C:endomembrane system"/>
    <property type="evidence" value="ECO:0007669"/>
    <property type="project" value="UniProtKB-SubCell"/>
</dbReference>
<keyword evidence="4 7" id="KW-1133">Transmembrane helix</keyword>
<dbReference type="GO" id="GO:0035435">
    <property type="term" value="P:phosphate ion transmembrane transport"/>
    <property type="evidence" value="ECO:0007669"/>
    <property type="project" value="TreeGrafter"/>
</dbReference>
<feature type="transmembrane region" description="Helical" evidence="7">
    <location>
        <begin position="336"/>
        <end position="354"/>
    </location>
</feature>
<dbReference type="GO" id="GO:0005886">
    <property type="term" value="C:plasma membrane"/>
    <property type="evidence" value="ECO:0007669"/>
    <property type="project" value="TreeGrafter"/>
</dbReference>
<dbReference type="OrthoDB" id="9766638at2"/>
<dbReference type="EMBL" id="PTPX01000020">
    <property type="protein sequence ID" value="RAL17946.1"/>
    <property type="molecule type" value="Genomic_DNA"/>
</dbReference>
<proteinExistence type="inferred from homology"/>
<dbReference type="InterPro" id="IPR000849">
    <property type="entry name" value="Sugar_P_transporter"/>
</dbReference>
<reference evidence="10" key="1">
    <citation type="submission" date="2018-02" db="EMBL/GenBank/DDBJ databases">
        <title>Glaesserella australis sp. nov., isolated from the lungs of pigs.</title>
        <authorList>
            <person name="Turni C."/>
            <person name="Christensen H."/>
        </authorList>
    </citation>
    <scope>NUCLEOTIDE SEQUENCE [LARGE SCALE GENOMIC DNA]</scope>
    <source>
        <strain evidence="10">HS4635</strain>
    </source>
</reference>
<feature type="transmembrane region" description="Helical" evidence="7">
    <location>
        <begin position="267"/>
        <end position="285"/>
    </location>
</feature>
<evidence type="ECO:0000313" key="9">
    <source>
        <dbReference type="EMBL" id="RAL17946.1"/>
    </source>
</evidence>
<dbReference type="Pfam" id="PF07690">
    <property type="entry name" value="MFS_1"/>
    <property type="match status" value="1"/>
</dbReference>
<comment type="caution">
    <text evidence="9">The sequence shown here is derived from an EMBL/GenBank/DDBJ whole genome shotgun (WGS) entry which is preliminary data.</text>
</comment>
<keyword evidence="3 7" id="KW-0812">Transmembrane</keyword>
<evidence type="ECO:0000259" key="8">
    <source>
        <dbReference type="PROSITE" id="PS50850"/>
    </source>
</evidence>
<feature type="transmembrane region" description="Helical" evidence="7">
    <location>
        <begin position="201"/>
        <end position="220"/>
    </location>
</feature>
<dbReference type="InterPro" id="IPR021159">
    <property type="entry name" value="Sugar-P_transporter_CS"/>
</dbReference>
<organism evidence="9 10">
    <name type="scientific">Glaesserella australis</name>
    <dbReference type="NCBI Taxonomy" id="2094024"/>
    <lineage>
        <taxon>Bacteria</taxon>
        <taxon>Pseudomonadati</taxon>
        <taxon>Pseudomonadota</taxon>
        <taxon>Gammaproteobacteria</taxon>
        <taxon>Pasteurellales</taxon>
        <taxon>Pasteurellaceae</taxon>
        <taxon>Glaesserella</taxon>
    </lineage>
</organism>
<dbReference type="InterPro" id="IPR011701">
    <property type="entry name" value="MFS"/>
</dbReference>
<evidence type="ECO:0000256" key="6">
    <source>
        <dbReference type="NCBIfam" id="TIGR00712"/>
    </source>
</evidence>
<evidence type="ECO:0000256" key="1">
    <source>
        <dbReference type="ARBA" id="ARBA00004127"/>
    </source>
</evidence>
<dbReference type="SUPFAM" id="SSF103473">
    <property type="entry name" value="MFS general substrate transporter"/>
    <property type="match status" value="1"/>
</dbReference>
<feature type="transmembrane region" description="Helical" evidence="7">
    <location>
        <begin position="415"/>
        <end position="434"/>
    </location>
</feature>
<dbReference type="InterPro" id="IPR005267">
    <property type="entry name" value="G3P_transporter"/>
</dbReference>
<dbReference type="Gene3D" id="1.20.1250.20">
    <property type="entry name" value="MFS general substrate transporter like domains"/>
    <property type="match status" value="2"/>
</dbReference>
<dbReference type="CDD" id="cd17345">
    <property type="entry name" value="MFS_GlpT"/>
    <property type="match status" value="1"/>
</dbReference>
<dbReference type="AlphaFoldDB" id="A0A328BUP6"/>
<dbReference type="Proteomes" id="UP000248689">
    <property type="component" value="Unassembled WGS sequence"/>
</dbReference>
<comment type="subcellular location">
    <subcellularLocation>
        <location evidence="1">Endomembrane system</location>
        <topology evidence="1">Multi-pass membrane protein</topology>
    </subcellularLocation>
</comment>
<evidence type="ECO:0000256" key="4">
    <source>
        <dbReference type="ARBA" id="ARBA00022989"/>
    </source>
</evidence>
<dbReference type="RefSeq" id="WP_111750861.1">
    <property type="nucleotide sequence ID" value="NZ_PTPX01000020.1"/>
</dbReference>
<feature type="transmembrane region" description="Helical" evidence="7">
    <location>
        <begin position="381"/>
        <end position="403"/>
    </location>
</feature>
<comment type="similarity">
    <text evidence="2">Belongs to the major facilitator superfamily. Organophosphate:Pi antiporter (OPA) (TC 2.A.1.4) family.</text>
</comment>
<evidence type="ECO:0000256" key="5">
    <source>
        <dbReference type="ARBA" id="ARBA00023136"/>
    </source>
</evidence>
<name>A0A328BUP6_9PAST</name>
<feature type="transmembrane region" description="Helical" evidence="7">
    <location>
        <begin position="26"/>
        <end position="44"/>
    </location>
</feature>
<feature type="transmembrane region" description="Helical" evidence="7">
    <location>
        <begin position="446"/>
        <end position="466"/>
    </location>
</feature>
<evidence type="ECO:0000256" key="3">
    <source>
        <dbReference type="ARBA" id="ARBA00022692"/>
    </source>
</evidence>
<dbReference type="PANTHER" id="PTHR43826">
    <property type="entry name" value="GLUCOSE-6-PHOSPHATE EXCHANGER SLC37A4"/>
    <property type="match status" value="1"/>
</dbReference>
<dbReference type="GO" id="GO:0015169">
    <property type="term" value="F:glycerol-3-phosphate transmembrane transporter activity"/>
    <property type="evidence" value="ECO:0007669"/>
    <property type="project" value="UniProtKB-UniRule"/>
</dbReference>
<dbReference type="GO" id="GO:0061513">
    <property type="term" value="F:glucose 6-phosphate:phosphate antiporter activity"/>
    <property type="evidence" value="ECO:0007669"/>
    <property type="project" value="TreeGrafter"/>
</dbReference>
<keyword evidence="10" id="KW-1185">Reference proteome</keyword>
<evidence type="ECO:0000313" key="10">
    <source>
        <dbReference type="Proteomes" id="UP000248689"/>
    </source>
</evidence>
<dbReference type="NCBIfam" id="TIGR00881">
    <property type="entry name" value="2A0104"/>
    <property type="match status" value="1"/>
</dbReference>
<feature type="domain" description="Major facilitator superfamily (MFS) profile" evidence="8">
    <location>
        <begin position="25"/>
        <end position="469"/>
    </location>
</feature>
<dbReference type="NCBIfam" id="TIGR00712">
    <property type="entry name" value="glpT"/>
    <property type="match status" value="1"/>
</dbReference>
<dbReference type="PROSITE" id="PS00942">
    <property type="entry name" value="GLPT"/>
    <property type="match status" value="1"/>
</dbReference>
<accession>A0A328BUP6</accession>
<feature type="transmembrane region" description="Helical" evidence="7">
    <location>
        <begin position="305"/>
        <end position="324"/>
    </location>
</feature>
<dbReference type="PIRSF" id="PIRSF002808">
    <property type="entry name" value="Hexose_phosphate_transp"/>
    <property type="match status" value="1"/>
</dbReference>
<dbReference type="InterPro" id="IPR051337">
    <property type="entry name" value="OPA_Antiporter"/>
</dbReference>
<keyword evidence="5 7" id="KW-0472">Membrane</keyword>
<feature type="transmembrane region" description="Helical" evidence="7">
    <location>
        <begin position="95"/>
        <end position="114"/>
    </location>
</feature>
<gene>
    <name evidence="9" type="primary">glpT</name>
    <name evidence="9" type="ORF">C5N92_10830</name>
</gene>
<sequence length="481" mass="53384">MFGPFKPAPHIAELPKEKIDSTYKRLRWQVFAGIFFGYAAYYFVRANFDLAQKGLIEAGLYNKAELGIIGTGAGLAYGLSKFVMAWMSDRSNPKVFLPFGLLLSGLCMTMMGLMPWATSGIAVMFVMIFLNSWFQGMGWPPCGRTMVHWWSKSERGTIVSIWNCAHNVGGMVPGLMVILAGAIYFNTYGVEATAKDVWQQALYYPGIAAMIAAIPIYFVMKDTPQSYGLPSIEKWRNDYPDDYDEKKSETELTTKEILFKYVLKNKLLWYIAIANVFVYLIRYGVLKWSPVYLGEVKHFNIKGTASAYIIYELAAIPGTLLCGWVSDKIFKGKRGLTGFVFMILTTAAVVALWLNPATPEAELAQYAGKAWYENPYQLMDFILMTTIGFLIYGPVMLIGLHALELAPKKAAGTSAGFTGLFGYLGGTVSASAVVGWAAEYYGWDGGFYVMITGGVLAVLLMLIVMLEEGKHKAKLEDSYGK</sequence>
<dbReference type="InterPro" id="IPR036259">
    <property type="entry name" value="MFS_trans_sf"/>
</dbReference>
<feature type="transmembrane region" description="Helical" evidence="7">
    <location>
        <begin position="64"/>
        <end position="83"/>
    </location>
</feature>
<feature type="transmembrane region" description="Helical" evidence="7">
    <location>
        <begin position="120"/>
        <end position="139"/>
    </location>
</feature>
<dbReference type="PROSITE" id="PS50850">
    <property type="entry name" value="MFS"/>
    <property type="match status" value="1"/>
</dbReference>
<protein>
    <recommendedName>
        <fullName evidence="6">Glycerol-3-phosphate transporter</fullName>
    </recommendedName>
</protein>
<dbReference type="InterPro" id="IPR020846">
    <property type="entry name" value="MFS_dom"/>
</dbReference>
<dbReference type="PANTHER" id="PTHR43826:SF6">
    <property type="entry name" value="GLYCEROL-3-PHOSPHATE TRANSPORTER"/>
    <property type="match status" value="1"/>
</dbReference>
<feature type="transmembrane region" description="Helical" evidence="7">
    <location>
        <begin position="160"/>
        <end position="185"/>
    </location>
</feature>
<evidence type="ECO:0000256" key="7">
    <source>
        <dbReference type="SAM" id="Phobius"/>
    </source>
</evidence>
<evidence type="ECO:0000256" key="2">
    <source>
        <dbReference type="ARBA" id="ARBA00009598"/>
    </source>
</evidence>